<dbReference type="Proteomes" id="UP000799118">
    <property type="component" value="Unassembled WGS sequence"/>
</dbReference>
<name>A0A6A4H339_9AGAR</name>
<keyword evidence="1" id="KW-1133">Transmembrane helix</keyword>
<reference evidence="2" key="1">
    <citation type="journal article" date="2019" name="Environ. Microbiol.">
        <title>Fungal ecological strategies reflected in gene transcription - a case study of two litter decomposers.</title>
        <authorList>
            <person name="Barbi F."/>
            <person name="Kohler A."/>
            <person name="Barry K."/>
            <person name="Baskaran P."/>
            <person name="Daum C."/>
            <person name="Fauchery L."/>
            <person name="Ihrmark K."/>
            <person name="Kuo A."/>
            <person name="LaButti K."/>
            <person name="Lipzen A."/>
            <person name="Morin E."/>
            <person name="Grigoriev I.V."/>
            <person name="Henrissat B."/>
            <person name="Lindahl B."/>
            <person name="Martin F."/>
        </authorList>
    </citation>
    <scope>NUCLEOTIDE SEQUENCE</scope>
    <source>
        <strain evidence="2">JB14</strain>
    </source>
</reference>
<protein>
    <submittedName>
        <fullName evidence="2">Uncharacterized protein</fullName>
    </submittedName>
</protein>
<proteinExistence type="predicted"/>
<sequence>MTTTDSGRFTLNGTGNRNHSFKYYHPYRHSTILPPPLPSLSAMSLKARALGWSKAIVRGSGAIYWANSHIRPTSTKDPPYSLSTLRLPRFTSISIVVPSPILLSLLGVGYRRILRMWRKD</sequence>
<feature type="transmembrane region" description="Helical" evidence="1">
    <location>
        <begin position="90"/>
        <end position="110"/>
    </location>
</feature>
<keyword evidence="3" id="KW-1185">Reference proteome</keyword>
<keyword evidence="1" id="KW-0812">Transmembrane</keyword>
<evidence type="ECO:0000313" key="3">
    <source>
        <dbReference type="Proteomes" id="UP000799118"/>
    </source>
</evidence>
<evidence type="ECO:0000313" key="2">
    <source>
        <dbReference type="EMBL" id="KAE9391755.1"/>
    </source>
</evidence>
<keyword evidence="1" id="KW-0472">Membrane</keyword>
<gene>
    <name evidence="2" type="ORF">BT96DRAFT_1000974</name>
</gene>
<dbReference type="EMBL" id="ML769613">
    <property type="protein sequence ID" value="KAE9391755.1"/>
    <property type="molecule type" value="Genomic_DNA"/>
</dbReference>
<evidence type="ECO:0000256" key="1">
    <source>
        <dbReference type="SAM" id="Phobius"/>
    </source>
</evidence>
<accession>A0A6A4H339</accession>
<dbReference type="AlphaFoldDB" id="A0A6A4H339"/>
<organism evidence="2 3">
    <name type="scientific">Gymnopus androsaceus JB14</name>
    <dbReference type="NCBI Taxonomy" id="1447944"/>
    <lineage>
        <taxon>Eukaryota</taxon>
        <taxon>Fungi</taxon>
        <taxon>Dikarya</taxon>
        <taxon>Basidiomycota</taxon>
        <taxon>Agaricomycotina</taxon>
        <taxon>Agaricomycetes</taxon>
        <taxon>Agaricomycetidae</taxon>
        <taxon>Agaricales</taxon>
        <taxon>Marasmiineae</taxon>
        <taxon>Omphalotaceae</taxon>
        <taxon>Gymnopus</taxon>
    </lineage>
</organism>